<feature type="transmembrane region" description="Helical" evidence="7">
    <location>
        <begin position="323"/>
        <end position="345"/>
    </location>
</feature>
<evidence type="ECO:0000256" key="3">
    <source>
        <dbReference type="ARBA" id="ARBA00022692"/>
    </source>
</evidence>
<sequence>MVERAAQLPEPCLASVLGAQSRPAGILLRHSVPAGRARGNRSCGARRLLRGLAALVAAGCASRCGHPSLFRVARRTSRLGEAALMGRRRLRAVLRARGGLPDADILFDPGPGGVCRGRFCSVLSGLPDRQDSACFRARMVSEIDRAGNDRVIGGFRCGPRAAALPEFRAVERRGHAWIGRAALHSLLRFRQVRDGPAAKERRGETRPRDCRSRPHHALARHTARLDHALLRHQRLQPDHGGASTGARSVDELPDAGLERTALAASRARRRRARRDRRRRRPVVLARPSGAALAQGCGGGAMTPARTAKEKAIGLIRRLAQVRVLRFLVVGGLNTAFGYGLYYALLRLSGSAMFALTLGTVLNVLFNFMTTGALVFRRMEGHRLVRYLGVYVLVYLYNAAGLILLLAVKVDPALAGLLLLPGAVVLSYLLNRSFVFNARPGAGHEKTHA</sequence>
<dbReference type="Pfam" id="PF04138">
    <property type="entry name" value="GtrA_DPMS_TM"/>
    <property type="match status" value="1"/>
</dbReference>
<evidence type="ECO:0000256" key="7">
    <source>
        <dbReference type="SAM" id="Phobius"/>
    </source>
</evidence>
<feature type="transmembrane region" description="Helical" evidence="7">
    <location>
        <begin position="351"/>
        <end position="375"/>
    </location>
</feature>
<dbReference type="EMBL" id="WNKS01000009">
    <property type="protein sequence ID" value="MTV31662.1"/>
    <property type="molecule type" value="Genomic_DNA"/>
</dbReference>
<feature type="transmembrane region" description="Helical" evidence="7">
    <location>
        <begin position="412"/>
        <end position="429"/>
    </location>
</feature>
<evidence type="ECO:0000256" key="5">
    <source>
        <dbReference type="ARBA" id="ARBA00023136"/>
    </source>
</evidence>
<evidence type="ECO:0000256" key="2">
    <source>
        <dbReference type="ARBA" id="ARBA00009399"/>
    </source>
</evidence>
<organism evidence="9 10">
    <name type="scientific">Rhodoblastus acidophilus</name>
    <name type="common">Rhodopseudomonas acidophila</name>
    <dbReference type="NCBI Taxonomy" id="1074"/>
    <lineage>
        <taxon>Bacteria</taxon>
        <taxon>Pseudomonadati</taxon>
        <taxon>Pseudomonadota</taxon>
        <taxon>Alphaproteobacteria</taxon>
        <taxon>Hyphomicrobiales</taxon>
        <taxon>Rhodoblastaceae</taxon>
        <taxon>Rhodoblastus</taxon>
    </lineage>
</organism>
<evidence type="ECO:0000313" key="9">
    <source>
        <dbReference type="EMBL" id="MTV31662.1"/>
    </source>
</evidence>
<reference evidence="9 10" key="1">
    <citation type="submission" date="2019-11" db="EMBL/GenBank/DDBJ databases">
        <title>Whole-genome sequence of a Rhodoblastus acidophilus DSM 142.</title>
        <authorList>
            <person name="Kyndt J.A."/>
            <person name="Meyer T.E."/>
        </authorList>
    </citation>
    <scope>NUCLEOTIDE SEQUENCE [LARGE SCALE GENOMIC DNA]</scope>
    <source>
        <strain evidence="9 10">DSM 142</strain>
    </source>
</reference>
<comment type="subcellular location">
    <subcellularLocation>
        <location evidence="1">Membrane</location>
        <topology evidence="1">Multi-pass membrane protein</topology>
    </subcellularLocation>
</comment>
<dbReference type="InterPro" id="IPR007267">
    <property type="entry name" value="GtrA_DPMS_TM"/>
</dbReference>
<name>A0A6N8DM53_RHOAC</name>
<dbReference type="Proteomes" id="UP000439113">
    <property type="component" value="Unassembled WGS sequence"/>
</dbReference>
<feature type="compositionally biased region" description="Basic residues" evidence="6">
    <location>
        <begin position="266"/>
        <end position="281"/>
    </location>
</feature>
<evidence type="ECO:0000313" key="10">
    <source>
        <dbReference type="Proteomes" id="UP000439113"/>
    </source>
</evidence>
<feature type="domain" description="GtrA/DPMS transmembrane" evidence="8">
    <location>
        <begin position="325"/>
        <end position="435"/>
    </location>
</feature>
<gene>
    <name evidence="9" type="ORF">GJ654_11730</name>
</gene>
<dbReference type="PANTHER" id="PTHR38459:SF1">
    <property type="entry name" value="PROPHAGE BACTOPRENOL-LINKED GLUCOSE TRANSLOCASE HOMOLOG"/>
    <property type="match status" value="1"/>
</dbReference>
<proteinExistence type="inferred from homology"/>
<dbReference type="AlphaFoldDB" id="A0A6N8DM53"/>
<evidence type="ECO:0000256" key="1">
    <source>
        <dbReference type="ARBA" id="ARBA00004141"/>
    </source>
</evidence>
<comment type="similarity">
    <text evidence="2">Belongs to the GtrA family.</text>
</comment>
<dbReference type="InterPro" id="IPR051401">
    <property type="entry name" value="GtrA_CellWall_Glycosyl"/>
</dbReference>
<evidence type="ECO:0000259" key="8">
    <source>
        <dbReference type="Pfam" id="PF04138"/>
    </source>
</evidence>
<keyword evidence="5 7" id="KW-0472">Membrane</keyword>
<feature type="compositionally biased region" description="Basic and acidic residues" evidence="6">
    <location>
        <begin position="194"/>
        <end position="212"/>
    </location>
</feature>
<keyword evidence="4 7" id="KW-1133">Transmembrane helix</keyword>
<dbReference type="GO" id="GO:0005886">
    <property type="term" value="C:plasma membrane"/>
    <property type="evidence" value="ECO:0007669"/>
    <property type="project" value="TreeGrafter"/>
</dbReference>
<feature type="transmembrane region" description="Helical" evidence="7">
    <location>
        <begin position="387"/>
        <end position="406"/>
    </location>
</feature>
<comment type="caution">
    <text evidence="9">The sequence shown here is derived from an EMBL/GenBank/DDBJ whole genome shotgun (WGS) entry which is preliminary data.</text>
</comment>
<protein>
    <recommendedName>
        <fullName evidence="8">GtrA/DPMS transmembrane domain-containing protein</fullName>
    </recommendedName>
</protein>
<accession>A0A6N8DM53</accession>
<keyword evidence="3 7" id="KW-0812">Transmembrane</keyword>
<dbReference type="PANTHER" id="PTHR38459">
    <property type="entry name" value="PROPHAGE BACTOPRENOL-LINKED GLUCOSE TRANSLOCASE HOMOLOG"/>
    <property type="match status" value="1"/>
</dbReference>
<feature type="region of interest" description="Disordered" evidence="6">
    <location>
        <begin position="262"/>
        <end position="284"/>
    </location>
</feature>
<evidence type="ECO:0000256" key="4">
    <source>
        <dbReference type="ARBA" id="ARBA00022989"/>
    </source>
</evidence>
<feature type="region of interest" description="Disordered" evidence="6">
    <location>
        <begin position="194"/>
        <end position="216"/>
    </location>
</feature>
<dbReference type="OrthoDB" id="163232at2"/>
<evidence type="ECO:0000256" key="6">
    <source>
        <dbReference type="SAM" id="MobiDB-lite"/>
    </source>
</evidence>
<dbReference type="GO" id="GO:0000271">
    <property type="term" value="P:polysaccharide biosynthetic process"/>
    <property type="evidence" value="ECO:0007669"/>
    <property type="project" value="InterPro"/>
</dbReference>